<evidence type="ECO:0000313" key="4">
    <source>
        <dbReference type="Proteomes" id="UP001202328"/>
    </source>
</evidence>
<feature type="compositionally biased region" description="Low complexity" evidence="1">
    <location>
        <begin position="187"/>
        <end position="202"/>
    </location>
</feature>
<sequence>MAGVSKRLSIEDYVDFFQNPQQHYLNKQHLNQILSMHGYPKLRVPRADLVEELKTLTMESPFRSTLKEKNTSASASLLNPDEIKKDLATIRWNEWSIDSVQIHRSGGQQQTLSSPVEEERRYSIKFVESAEKSSKIKKQGLTDISNLPPAANLNSSNSKQVQPKKKKLSPDSDTPAATTVQGLTDISNLPSVPNLNSSNSKQVKAKKKKISPDSDTPAATTVQGLTDISNLNLNSSKSKQQVQPKKKKISPDSDTPVTTVQVLTDISNLPSAANLNSSNSKQQVQAKKKISPDSGTGVKRKKTENGALDLLSSFYSDLV</sequence>
<feature type="region of interest" description="Disordered" evidence="1">
    <location>
        <begin position="135"/>
        <end position="219"/>
    </location>
</feature>
<evidence type="ECO:0000256" key="1">
    <source>
        <dbReference type="SAM" id="MobiDB-lite"/>
    </source>
</evidence>
<dbReference type="Proteomes" id="UP001202328">
    <property type="component" value="Unassembled WGS sequence"/>
</dbReference>
<dbReference type="PANTHER" id="PTHR35096">
    <property type="entry name" value="BNAA08G28570D PROTEIN"/>
    <property type="match status" value="1"/>
</dbReference>
<feature type="compositionally biased region" description="Low complexity" evidence="1">
    <location>
        <begin position="231"/>
        <end position="243"/>
    </location>
</feature>
<protein>
    <recommendedName>
        <fullName evidence="2">DUF7787 domain-containing protein</fullName>
    </recommendedName>
</protein>
<name>A0AAD4T7E5_9MAGN</name>
<accession>A0AAD4T7E5</accession>
<dbReference type="EMBL" id="JAJJMB010004763">
    <property type="protein sequence ID" value="KAI3941880.1"/>
    <property type="molecule type" value="Genomic_DNA"/>
</dbReference>
<dbReference type="InterPro" id="IPR056689">
    <property type="entry name" value="DUF7787"/>
</dbReference>
<feature type="region of interest" description="Disordered" evidence="1">
    <location>
        <begin position="271"/>
        <end position="303"/>
    </location>
</feature>
<feature type="compositionally biased region" description="Low complexity" evidence="1">
    <location>
        <begin position="271"/>
        <end position="280"/>
    </location>
</feature>
<evidence type="ECO:0000259" key="2">
    <source>
        <dbReference type="Pfam" id="PF25042"/>
    </source>
</evidence>
<organism evidence="3 4">
    <name type="scientific">Papaver atlanticum</name>
    <dbReference type="NCBI Taxonomy" id="357466"/>
    <lineage>
        <taxon>Eukaryota</taxon>
        <taxon>Viridiplantae</taxon>
        <taxon>Streptophyta</taxon>
        <taxon>Embryophyta</taxon>
        <taxon>Tracheophyta</taxon>
        <taxon>Spermatophyta</taxon>
        <taxon>Magnoliopsida</taxon>
        <taxon>Ranunculales</taxon>
        <taxon>Papaveraceae</taxon>
        <taxon>Papaveroideae</taxon>
        <taxon>Papaver</taxon>
    </lineage>
</organism>
<proteinExistence type="predicted"/>
<reference evidence="3" key="1">
    <citation type="submission" date="2022-04" db="EMBL/GenBank/DDBJ databases">
        <title>A functionally conserved STORR gene fusion in Papaver species that diverged 16.8 million years ago.</title>
        <authorList>
            <person name="Catania T."/>
        </authorList>
    </citation>
    <scope>NUCLEOTIDE SEQUENCE</scope>
    <source>
        <strain evidence="3">S-188037</strain>
    </source>
</reference>
<feature type="region of interest" description="Disordered" evidence="1">
    <location>
        <begin position="231"/>
        <end position="257"/>
    </location>
</feature>
<dbReference type="Pfam" id="PF25042">
    <property type="entry name" value="DUF7787"/>
    <property type="match status" value="1"/>
</dbReference>
<dbReference type="AlphaFoldDB" id="A0AAD4T7E5"/>
<feature type="compositionally biased region" description="Polar residues" evidence="1">
    <location>
        <begin position="171"/>
        <end position="186"/>
    </location>
</feature>
<comment type="caution">
    <text evidence="3">The sequence shown here is derived from an EMBL/GenBank/DDBJ whole genome shotgun (WGS) entry which is preliminary data.</text>
</comment>
<dbReference type="PANTHER" id="PTHR35096:SF8">
    <property type="entry name" value="OS03G0308600 PROTEIN"/>
    <property type="match status" value="1"/>
</dbReference>
<feature type="domain" description="DUF7787" evidence="2">
    <location>
        <begin position="6"/>
        <end position="57"/>
    </location>
</feature>
<feature type="compositionally biased region" description="Polar residues" evidence="1">
    <location>
        <begin position="152"/>
        <end position="161"/>
    </location>
</feature>
<keyword evidence="4" id="KW-1185">Reference proteome</keyword>
<evidence type="ECO:0000313" key="3">
    <source>
        <dbReference type="EMBL" id="KAI3941880.1"/>
    </source>
</evidence>
<gene>
    <name evidence="3" type="ORF">MKW98_009090</name>
</gene>